<dbReference type="GO" id="GO:0007165">
    <property type="term" value="P:signal transduction"/>
    <property type="evidence" value="ECO:0007669"/>
    <property type="project" value="UniProtKB-KW"/>
</dbReference>
<feature type="compositionally biased region" description="Polar residues" evidence="5">
    <location>
        <begin position="281"/>
        <end position="295"/>
    </location>
</feature>
<proteinExistence type="inferred from homology"/>
<keyword evidence="1" id="KW-0145">Chemotaxis</keyword>
<keyword evidence="9" id="KW-0675">Receptor</keyword>
<dbReference type="PANTHER" id="PTHR43531">
    <property type="entry name" value="PROTEIN ICFG"/>
    <property type="match status" value="1"/>
</dbReference>
<dbReference type="OrthoDB" id="2489132at2"/>
<reference evidence="9 10" key="1">
    <citation type="submission" date="2016-10" db="EMBL/GenBank/DDBJ databases">
        <authorList>
            <person name="de Groot N.N."/>
        </authorList>
    </citation>
    <scope>NUCLEOTIDE SEQUENCE [LARGE SCALE GENOMIC DNA]</scope>
    <source>
        <strain evidence="9 10">CGMCC 1.6133</strain>
    </source>
</reference>
<comment type="similarity">
    <text evidence="3">Belongs to the methyl-accepting chemotaxis (MCP) protein family.</text>
</comment>
<evidence type="ECO:0000259" key="7">
    <source>
        <dbReference type="PROSITE" id="PS50112"/>
    </source>
</evidence>
<dbReference type="GO" id="GO:0016020">
    <property type="term" value="C:membrane"/>
    <property type="evidence" value="ECO:0007669"/>
    <property type="project" value="InterPro"/>
</dbReference>
<feature type="domain" description="Methyl-accepting transducer" evidence="6">
    <location>
        <begin position="264"/>
        <end position="493"/>
    </location>
</feature>
<dbReference type="InterPro" id="IPR004090">
    <property type="entry name" value="Chemotax_Me-accpt_rcpt"/>
</dbReference>
<dbReference type="PANTHER" id="PTHR43531:SF11">
    <property type="entry name" value="METHYL-ACCEPTING CHEMOTAXIS PROTEIN 3"/>
    <property type="match status" value="1"/>
</dbReference>
<dbReference type="GO" id="GO:0006935">
    <property type="term" value="P:chemotaxis"/>
    <property type="evidence" value="ECO:0007669"/>
    <property type="project" value="UniProtKB-KW"/>
</dbReference>
<evidence type="ECO:0000256" key="4">
    <source>
        <dbReference type="PROSITE-ProRule" id="PRU00284"/>
    </source>
</evidence>
<dbReference type="AlphaFoldDB" id="A0A1G8T0L5"/>
<dbReference type="Gene3D" id="3.30.450.20">
    <property type="entry name" value="PAS domain"/>
    <property type="match status" value="1"/>
</dbReference>
<dbReference type="Proteomes" id="UP000198525">
    <property type="component" value="Unassembled WGS sequence"/>
</dbReference>
<name>A0A1G8T0L5_9GAMM</name>
<dbReference type="CDD" id="cd00130">
    <property type="entry name" value="PAS"/>
    <property type="match status" value="1"/>
</dbReference>
<dbReference type="PROSITE" id="PS50111">
    <property type="entry name" value="CHEMOTAXIS_TRANSDUC_2"/>
    <property type="match status" value="1"/>
</dbReference>
<evidence type="ECO:0000256" key="3">
    <source>
        <dbReference type="ARBA" id="ARBA00029447"/>
    </source>
</evidence>
<dbReference type="RefSeq" id="WP_089684368.1">
    <property type="nucleotide sequence ID" value="NZ_FNES01000004.1"/>
</dbReference>
<dbReference type="GO" id="GO:0004888">
    <property type="term" value="F:transmembrane signaling receptor activity"/>
    <property type="evidence" value="ECO:0007669"/>
    <property type="project" value="InterPro"/>
</dbReference>
<dbReference type="InterPro" id="IPR003660">
    <property type="entry name" value="HAMP_dom"/>
</dbReference>
<accession>A0A1G8T0L5</accession>
<feature type="region of interest" description="Disordered" evidence="5">
    <location>
        <begin position="272"/>
        <end position="295"/>
    </location>
</feature>
<feature type="domain" description="PAS" evidence="7">
    <location>
        <begin position="25"/>
        <end position="76"/>
    </location>
</feature>
<dbReference type="Pfam" id="PF08447">
    <property type="entry name" value="PAS_3"/>
    <property type="match status" value="1"/>
</dbReference>
<dbReference type="STRING" id="376427.SAMN04487954_104160"/>
<evidence type="ECO:0000256" key="1">
    <source>
        <dbReference type="ARBA" id="ARBA00022500"/>
    </source>
</evidence>
<protein>
    <submittedName>
        <fullName evidence="9">Aerotaxis receptor</fullName>
    </submittedName>
</protein>
<dbReference type="Gene3D" id="1.10.287.950">
    <property type="entry name" value="Methyl-accepting chemotaxis protein"/>
    <property type="match status" value="1"/>
</dbReference>
<dbReference type="PRINTS" id="PR00260">
    <property type="entry name" value="CHEMTRNSDUCR"/>
</dbReference>
<dbReference type="SUPFAM" id="SSF55785">
    <property type="entry name" value="PYP-like sensor domain (PAS domain)"/>
    <property type="match status" value="1"/>
</dbReference>
<keyword evidence="2 4" id="KW-0807">Transducer</keyword>
<gene>
    <name evidence="9" type="ORF">SAMN04487954_104160</name>
</gene>
<sequence>MRDNQPVTDNEYVIREDQNLISRTDMKGRITYASPTFCEVSGYSREELVGTPHNVIRHPDMPEIAFANLWETIEAGEVWSGLVKNRRKNGDFYWVHANVVPIVEEGEVKGYTSVRVKPRDEDKAYAEDTYARIREGRARGIGLERGRIVRTGMLARLRRCFPRGLQGRLSAALLVSGGGLLAADVLAWQWRSLAALIVASLLVGAWRRHAAAVAHTRDFAMQVAAGNLAAAPPPVNGDGLGQVIDAMAIMQRSLANISVDIHDILDTVSSETTELERDNRNLASHTRQQSDSLQQTAASMEELITTVQQNAANTEQAESEADKVRRAVGESDLVVSELVESMQQIAASAGKMTQAIEAIETLAFQTNLLALNASVEAARAGVHGRGFAVVAQEVRRLAESSADSAEHVRWLIDTTLEDVGVGERRIASLETHNRGVVQAVSGIDTLIREIATASREQAIGLEQINQAVVGMDSSIRQNAERVSHAASLGTLLAEQVDQLSVAISALRQADEGNEWVSREQRFQARRTLEEGNEATAAPVVAEVESLPAQAL</sequence>
<dbReference type="SMART" id="SM00283">
    <property type="entry name" value="MA"/>
    <property type="match status" value="1"/>
</dbReference>
<evidence type="ECO:0000259" key="8">
    <source>
        <dbReference type="PROSITE" id="PS50885"/>
    </source>
</evidence>
<dbReference type="Pfam" id="PF00015">
    <property type="entry name" value="MCPsignal"/>
    <property type="match status" value="1"/>
</dbReference>
<dbReference type="PROSITE" id="PS50885">
    <property type="entry name" value="HAMP"/>
    <property type="match status" value="1"/>
</dbReference>
<dbReference type="EMBL" id="FNES01000004">
    <property type="protein sequence ID" value="SDJ35102.1"/>
    <property type="molecule type" value="Genomic_DNA"/>
</dbReference>
<dbReference type="InterPro" id="IPR000014">
    <property type="entry name" value="PAS"/>
</dbReference>
<evidence type="ECO:0000313" key="9">
    <source>
        <dbReference type="EMBL" id="SDJ35102.1"/>
    </source>
</evidence>
<evidence type="ECO:0000259" key="6">
    <source>
        <dbReference type="PROSITE" id="PS50111"/>
    </source>
</evidence>
<dbReference type="NCBIfam" id="TIGR00229">
    <property type="entry name" value="sensory_box"/>
    <property type="match status" value="1"/>
</dbReference>
<dbReference type="SMART" id="SM00091">
    <property type="entry name" value="PAS"/>
    <property type="match status" value="1"/>
</dbReference>
<dbReference type="InterPro" id="IPR051310">
    <property type="entry name" value="MCP_chemotaxis"/>
</dbReference>
<organism evidence="9 10">
    <name type="scientific">Billgrantia gudaonensis</name>
    <dbReference type="NCBI Taxonomy" id="376427"/>
    <lineage>
        <taxon>Bacteria</taxon>
        <taxon>Pseudomonadati</taxon>
        <taxon>Pseudomonadota</taxon>
        <taxon>Gammaproteobacteria</taxon>
        <taxon>Oceanospirillales</taxon>
        <taxon>Halomonadaceae</taxon>
        <taxon>Billgrantia</taxon>
    </lineage>
</organism>
<evidence type="ECO:0000313" key="10">
    <source>
        <dbReference type="Proteomes" id="UP000198525"/>
    </source>
</evidence>
<feature type="domain" description="HAMP" evidence="8">
    <location>
        <begin position="207"/>
        <end position="259"/>
    </location>
</feature>
<dbReference type="InterPro" id="IPR004089">
    <property type="entry name" value="MCPsignal_dom"/>
</dbReference>
<dbReference type="InterPro" id="IPR035965">
    <property type="entry name" value="PAS-like_dom_sf"/>
</dbReference>
<dbReference type="InterPro" id="IPR013655">
    <property type="entry name" value="PAS_fold_3"/>
</dbReference>
<dbReference type="SUPFAM" id="SSF58104">
    <property type="entry name" value="Methyl-accepting chemotaxis protein (MCP) signaling domain"/>
    <property type="match status" value="1"/>
</dbReference>
<evidence type="ECO:0000256" key="2">
    <source>
        <dbReference type="ARBA" id="ARBA00023224"/>
    </source>
</evidence>
<evidence type="ECO:0000256" key="5">
    <source>
        <dbReference type="SAM" id="MobiDB-lite"/>
    </source>
</evidence>
<dbReference type="PROSITE" id="PS50112">
    <property type="entry name" value="PAS"/>
    <property type="match status" value="1"/>
</dbReference>
<keyword evidence="10" id="KW-1185">Reference proteome</keyword>